<evidence type="ECO:0000313" key="14">
    <source>
        <dbReference type="EMBL" id="RXJ56513.1"/>
    </source>
</evidence>
<dbReference type="RefSeq" id="WP_128996489.1">
    <property type="nucleotide sequence ID" value="NZ_PDKN01000005.1"/>
</dbReference>
<dbReference type="EC" id="2.6.1.62" evidence="13"/>
<comment type="function">
    <text evidence="13">Catalyzes the transfer of the alpha-amino group from S-adenosyl-L-methionine (SAM) to 7-keto-8-aminopelargonic acid (KAPA) to form 7,8-diaminopelargonic acid (DAPA). It is the only aminotransferase known to utilize SAM as an amino donor.</text>
</comment>
<dbReference type="InterPro" id="IPR015424">
    <property type="entry name" value="PyrdxlP-dep_Trfase"/>
</dbReference>
<dbReference type="InterPro" id="IPR005815">
    <property type="entry name" value="BioA"/>
</dbReference>
<feature type="binding site" evidence="13">
    <location>
        <position position="272"/>
    </location>
    <ligand>
        <name>substrate</name>
    </ligand>
</feature>
<evidence type="ECO:0000256" key="2">
    <source>
        <dbReference type="ARBA" id="ARBA00004496"/>
    </source>
</evidence>
<dbReference type="GO" id="GO:0004015">
    <property type="term" value="F:adenosylmethionine-8-amino-7-oxononanoate transaminase activity"/>
    <property type="evidence" value="ECO:0007669"/>
    <property type="project" value="UniProtKB-UniRule"/>
</dbReference>
<dbReference type="EMBL" id="PDKN01000005">
    <property type="protein sequence ID" value="RXJ56513.1"/>
    <property type="molecule type" value="Genomic_DNA"/>
</dbReference>
<feature type="modified residue" description="N6-(pyridoxal phosphate)lysine" evidence="13">
    <location>
        <position position="272"/>
    </location>
</feature>
<dbReference type="InterPro" id="IPR049704">
    <property type="entry name" value="Aminotrans_3_PPA_site"/>
</dbReference>
<dbReference type="PANTHER" id="PTHR42684:SF17">
    <property type="entry name" value="ADENOSYLMETHIONINE-8-AMINO-7-OXONONANOATE AMINOTRANSFERASE"/>
    <property type="match status" value="1"/>
</dbReference>
<keyword evidence="6 13" id="KW-0032">Aminotransferase</keyword>
<sequence>MTNNELMQEDLKHIFHPCSQMKDYETLPLIPIKKGKGAFIEDFENNVYLDCISSWWVNIFGHSNEYINAKINEQLQDLEHVIFAGFTHKPAIDLAKRLVSLTPEPLQKIFFADNGSSAIEISLKMSFQYFKNKGESRPLFVSLENSYHGETMGALAVSDTGLYKEVYEEILIKSVHAKSPSLVPEDEAIADMRRVLEENKGKVNSVVIEPLIQCAGSMKMYDASYITKLRALCDEFGVFLIADEIAVGFGRTGTLFAIEQANVTPDFLCLSKGITGGYMPLSVVLFTNDIYDAFYCDYSEGKSFLDSHSYTGNTLACAVANAVLDIFENENVIENNQAKIEFIKEQTKRFKDLPNVQEIRQRGMVCAIELKGYAPSERIGLTIFQEALKQGVYIRPLGHVIYFMPPYIFTQEQLKKMIDTTYDIVTKI</sequence>
<dbReference type="GO" id="GO:0005737">
    <property type="term" value="C:cytoplasm"/>
    <property type="evidence" value="ECO:0007669"/>
    <property type="project" value="UniProtKB-SubCell"/>
</dbReference>
<protein>
    <recommendedName>
        <fullName evidence="13">Adenosylmethionine-8-amino-7-oxononanoate aminotransferase</fullName>
        <ecNumber evidence="13">2.6.1.62</ecNumber>
    </recommendedName>
    <alternativeName>
        <fullName evidence="13">7,8-diamino-pelargonic acid aminotransferase</fullName>
        <shortName evidence="13">DAPA AT</shortName>
        <shortName evidence="13">DAPA aminotransferase</shortName>
    </alternativeName>
    <alternativeName>
        <fullName evidence="13">7,8-diaminononanoate synthase</fullName>
        <shortName evidence="13">DANS</shortName>
    </alternativeName>
    <alternativeName>
        <fullName evidence="13">Diaminopelargonic acid synthase</fullName>
    </alternativeName>
</protein>
<dbReference type="Pfam" id="PF00202">
    <property type="entry name" value="Aminotran_3"/>
    <property type="match status" value="1"/>
</dbReference>
<evidence type="ECO:0000256" key="8">
    <source>
        <dbReference type="ARBA" id="ARBA00022691"/>
    </source>
</evidence>
<comment type="pathway">
    <text evidence="3 13">Cofactor biosynthesis; biotin biosynthesis; 7,8-diaminononanoate from 8-amino-7-oxononanoate (SAM route): step 1/1.</text>
</comment>
<comment type="caution">
    <text evidence="14">The sequence shown here is derived from an EMBL/GenBank/DDBJ whole genome shotgun (WGS) entry which is preliminary data.</text>
</comment>
<evidence type="ECO:0000256" key="3">
    <source>
        <dbReference type="ARBA" id="ARBA00005063"/>
    </source>
</evidence>
<feature type="binding site" evidence="13">
    <location>
        <begin position="308"/>
        <end position="309"/>
    </location>
    <ligand>
        <name>pyridoxal 5'-phosphate</name>
        <dbReference type="ChEBI" id="CHEBI:597326"/>
    </ligand>
</feature>
<dbReference type="Proteomes" id="UP000290657">
    <property type="component" value="Unassembled WGS sequence"/>
</dbReference>
<evidence type="ECO:0000256" key="1">
    <source>
        <dbReference type="ARBA" id="ARBA00001933"/>
    </source>
</evidence>
<dbReference type="PIRSF" id="PIRSF000521">
    <property type="entry name" value="Transaminase_4ab_Lys_Orn"/>
    <property type="match status" value="1"/>
</dbReference>
<comment type="cofactor">
    <cofactor evidence="1 13">
        <name>pyridoxal 5'-phosphate</name>
        <dbReference type="ChEBI" id="CHEBI:597326"/>
    </cofactor>
</comment>
<evidence type="ECO:0000256" key="9">
    <source>
        <dbReference type="ARBA" id="ARBA00022756"/>
    </source>
</evidence>
<keyword evidence="8 13" id="KW-0949">S-adenosyl-L-methionine</keyword>
<feature type="binding site" evidence="13">
    <location>
        <position position="55"/>
    </location>
    <ligand>
        <name>substrate</name>
    </ligand>
</feature>
<reference evidence="14 15" key="1">
    <citation type="submission" date="2017-10" db="EMBL/GenBank/DDBJ databases">
        <title>Genomics of the genus Arcobacter.</title>
        <authorList>
            <person name="Perez-Cataluna A."/>
            <person name="Figueras M.J."/>
        </authorList>
    </citation>
    <scope>NUCLEOTIDE SEQUENCE [LARGE SCALE GENOMIC DNA]</scope>
    <source>
        <strain evidence="14 15">CECT 8987</strain>
    </source>
</reference>
<evidence type="ECO:0000256" key="6">
    <source>
        <dbReference type="ARBA" id="ARBA00022576"/>
    </source>
</evidence>
<dbReference type="InterPro" id="IPR015421">
    <property type="entry name" value="PyrdxlP-dep_Trfase_major"/>
</dbReference>
<evidence type="ECO:0000256" key="13">
    <source>
        <dbReference type="HAMAP-Rule" id="MF_00834"/>
    </source>
</evidence>
<dbReference type="InterPro" id="IPR005814">
    <property type="entry name" value="Aminotrans_3"/>
</dbReference>
<evidence type="ECO:0000256" key="11">
    <source>
        <dbReference type="ARBA" id="ARBA00048449"/>
    </source>
</evidence>
<dbReference type="AlphaFoldDB" id="A0A4Q0XSR8"/>
<keyword evidence="9 13" id="KW-0093">Biotin biosynthesis</keyword>
<feature type="binding site" evidence="13">
    <location>
        <position position="307"/>
    </location>
    <ligand>
        <name>substrate</name>
    </ligand>
</feature>
<feature type="binding site" evidence="13">
    <location>
        <begin position="115"/>
        <end position="116"/>
    </location>
    <ligand>
        <name>pyridoxal 5'-phosphate</name>
        <dbReference type="ChEBI" id="CHEBI:597326"/>
    </ligand>
</feature>
<keyword evidence="5 13" id="KW-0963">Cytoplasm</keyword>
<comment type="similarity">
    <text evidence="12 13">Belongs to the class-III pyridoxal-phosphate-dependent aminotransferase family. BioA subfamily.</text>
</comment>
<feature type="site" description="Participates in the substrate recognition with KAPA and in a stacking interaction with the adenine ring of SAM" evidence="13">
    <location>
        <position position="18"/>
    </location>
</feature>
<dbReference type="PROSITE" id="PS00600">
    <property type="entry name" value="AA_TRANSFER_CLASS_3"/>
    <property type="match status" value="1"/>
</dbReference>
<evidence type="ECO:0000313" key="15">
    <source>
        <dbReference type="Proteomes" id="UP000290657"/>
    </source>
</evidence>
<gene>
    <name evidence="13" type="primary">bioA</name>
    <name evidence="14" type="ORF">CRV04_08880</name>
</gene>
<keyword evidence="7 13" id="KW-0808">Transferase</keyword>
<dbReference type="InterPro" id="IPR015422">
    <property type="entry name" value="PyrdxlP-dep_Trfase_small"/>
</dbReference>
<feature type="binding site" evidence="13">
    <location>
        <position position="395"/>
    </location>
    <ligand>
        <name>substrate</name>
    </ligand>
</feature>
<evidence type="ECO:0000256" key="10">
    <source>
        <dbReference type="ARBA" id="ARBA00022898"/>
    </source>
</evidence>
<proteinExistence type="inferred from homology"/>
<dbReference type="PANTHER" id="PTHR42684">
    <property type="entry name" value="ADENOSYLMETHIONINE-8-AMINO-7-OXONONANOATE AMINOTRANSFERASE"/>
    <property type="match status" value="1"/>
</dbReference>
<dbReference type="OrthoDB" id="9801834at2"/>
<dbReference type="CDD" id="cd00610">
    <property type="entry name" value="OAT_like"/>
    <property type="match status" value="1"/>
</dbReference>
<dbReference type="GO" id="GO:0009102">
    <property type="term" value="P:biotin biosynthetic process"/>
    <property type="evidence" value="ECO:0007669"/>
    <property type="project" value="UniProtKB-UniRule"/>
</dbReference>
<dbReference type="NCBIfam" id="TIGR00508">
    <property type="entry name" value="bioA"/>
    <property type="match status" value="1"/>
</dbReference>
<comment type="catalytic activity">
    <reaction evidence="11 13">
        <text>(8S)-8-amino-7-oxononanoate + S-adenosyl-L-methionine = S-adenosyl-4-methylsulfanyl-2-oxobutanoate + (7R,8S)-7,8-diammoniononanoate</text>
        <dbReference type="Rhea" id="RHEA:16861"/>
        <dbReference type="ChEBI" id="CHEBI:16490"/>
        <dbReference type="ChEBI" id="CHEBI:59789"/>
        <dbReference type="ChEBI" id="CHEBI:149468"/>
        <dbReference type="ChEBI" id="CHEBI:149469"/>
        <dbReference type="EC" id="2.6.1.62"/>
    </reaction>
</comment>
<dbReference type="NCBIfam" id="NF004624">
    <property type="entry name" value="PRK05964.1"/>
    <property type="match status" value="1"/>
</dbReference>
<evidence type="ECO:0000256" key="5">
    <source>
        <dbReference type="ARBA" id="ARBA00022490"/>
    </source>
</evidence>
<feature type="binding site" evidence="13">
    <location>
        <position position="243"/>
    </location>
    <ligand>
        <name>pyridoxal 5'-phosphate</name>
        <dbReference type="ChEBI" id="CHEBI:597326"/>
    </ligand>
</feature>
<dbReference type="GO" id="GO:0030170">
    <property type="term" value="F:pyridoxal phosphate binding"/>
    <property type="evidence" value="ECO:0007669"/>
    <property type="project" value="UniProtKB-UniRule"/>
</dbReference>
<organism evidence="14 15">
    <name type="scientific">Candidatus Marinarcus aquaticus</name>
    <dbReference type="NCBI Taxonomy" id="2044504"/>
    <lineage>
        <taxon>Bacteria</taxon>
        <taxon>Pseudomonadati</taxon>
        <taxon>Campylobacterota</taxon>
        <taxon>Epsilonproteobacteria</taxon>
        <taxon>Campylobacterales</taxon>
        <taxon>Arcobacteraceae</taxon>
        <taxon>Candidatus Marinarcus</taxon>
    </lineage>
</organism>
<evidence type="ECO:0000256" key="7">
    <source>
        <dbReference type="ARBA" id="ARBA00022679"/>
    </source>
</evidence>
<dbReference type="UniPathway" id="UPA00078">
    <property type="reaction ID" value="UER00160"/>
</dbReference>
<accession>A0A4Q0XSR8</accession>
<evidence type="ECO:0000256" key="4">
    <source>
        <dbReference type="ARBA" id="ARBA00011738"/>
    </source>
</evidence>
<dbReference type="Gene3D" id="3.90.1150.10">
    <property type="entry name" value="Aspartate Aminotransferase, domain 1"/>
    <property type="match status" value="1"/>
</dbReference>
<dbReference type="Gene3D" id="3.40.640.10">
    <property type="entry name" value="Type I PLP-dependent aspartate aminotransferase-like (Major domain)"/>
    <property type="match status" value="1"/>
</dbReference>
<dbReference type="SUPFAM" id="SSF53383">
    <property type="entry name" value="PLP-dependent transferases"/>
    <property type="match status" value="1"/>
</dbReference>
<feature type="binding site" evidence="13">
    <location>
        <position position="147"/>
    </location>
    <ligand>
        <name>substrate</name>
    </ligand>
</feature>
<dbReference type="HAMAP" id="MF_00834">
    <property type="entry name" value="BioA"/>
    <property type="match status" value="1"/>
</dbReference>
<dbReference type="FunFam" id="3.40.640.10:FF:000078">
    <property type="entry name" value="Adenosylmethionine-8-amino-7-oxononanoate aminotransferase"/>
    <property type="match status" value="1"/>
</dbReference>
<comment type="subcellular location">
    <subcellularLocation>
        <location evidence="2 13">Cytoplasm</location>
    </subcellularLocation>
</comment>
<keyword evidence="10 13" id="KW-0663">Pyridoxal phosphate</keyword>
<comment type="subunit">
    <text evidence="4 13">Homodimer.</text>
</comment>
<name>A0A4Q0XSR8_9BACT</name>
<keyword evidence="15" id="KW-1185">Reference proteome</keyword>
<evidence type="ECO:0000256" key="12">
    <source>
        <dbReference type="ARBA" id="ARBA00060970"/>
    </source>
</evidence>